<accession>A0A915KE65</accession>
<dbReference type="WBParaSite" id="nRc.2.0.1.t37083-RA">
    <property type="protein sequence ID" value="nRc.2.0.1.t37083-RA"/>
    <property type="gene ID" value="nRc.2.0.1.g37083"/>
</dbReference>
<evidence type="ECO:0000313" key="3">
    <source>
        <dbReference type="WBParaSite" id="nRc.2.0.1.t37083-RA"/>
    </source>
</evidence>
<evidence type="ECO:0000313" key="2">
    <source>
        <dbReference type="Proteomes" id="UP000887565"/>
    </source>
</evidence>
<dbReference type="AlphaFoldDB" id="A0A915KE65"/>
<sequence length="161" mass="17213">MYSLRTTALVHTLTAEELLDHPTSAIDVEPADEELLNMRIFHLNMAKLPPSTDVLALPMLAAPADLTATATQITDFLKLTLDDISTLAPVPIDESTLVQPTAIDAGKKTTTDQRLTDIPEESTVDQSTSKDVVPAEPPTMLPSMTPAADPPIYLATSAIPP</sequence>
<reference evidence="3" key="1">
    <citation type="submission" date="2022-11" db="UniProtKB">
        <authorList>
            <consortium name="WormBaseParasite"/>
        </authorList>
    </citation>
    <scope>IDENTIFICATION</scope>
</reference>
<dbReference type="Proteomes" id="UP000887565">
    <property type="component" value="Unplaced"/>
</dbReference>
<keyword evidence="2" id="KW-1185">Reference proteome</keyword>
<name>A0A915KE65_ROMCU</name>
<evidence type="ECO:0000256" key="1">
    <source>
        <dbReference type="SAM" id="MobiDB-lite"/>
    </source>
</evidence>
<protein>
    <submittedName>
        <fullName evidence="3">Uncharacterized protein</fullName>
    </submittedName>
</protein>
<proteinExistence type="predicted"/>
<feature type="region of interest" description="Disordered" evidence="1">
    <location>
        <begin position="103"/>
        <end position="161"/>
    </location>
</feature>
<feature type="compositionally biased region" description="Basic and acidic residues" evidence="1">
    <location>
        <begin position="105"/>
        <end position="117"/>
    </location>
</feature>
<organism evidence="2 3">
    <name type="scientific">Romanomermis culicivorax</name>
    <name type="common">Nematode worm</name>
    <dbReference type="NCBI Taxonomy" id="13658"/>
    <lineage>
        <taxon>Eukaryota</taxon>
        <taxon>Metazoa</taxon>
        <taxon>Ecdysozoa</taxon>
        <taxon>Nematoda</taxon>
        <taxon>Enoplea</taxon>
        <taxon>Dorylaimia</taxon>
        <taxon>Mermithida</taxon>
        <taxon>Mermithoidea</taxon>
        <taxon>Mermithidae</taxon>
        <taxon>Romanomermis</taxon>
    </lineage>
</organism>